<comment type="caution">
    <text evidence="2">The sequence shown here is derived from an EMBL/GenBank/DDBJ whole genome shotgun (WGS) entry which is preliminary data.</text>
</comment>
<dbReference type="EMBL" id="MKHE01000016">
    <property type="protein sequence ID" value="OWK07149.1"/>
    <property type="molecule type" value="Genomic_DNA"/>
</dbReference>
<feature type="region of interest" description="Disordered" evidence="1">
    <location>
        <begin position="1"/>
        <end position="20"/>
    </location>
</feature>
<organism evidence="2 3">
    <name type="scientific">Cervus elaphus hippelaphus</name>
    <name type="common">European red deer</name>
    <dbReference type="NCBI Taxonomy" id="46360"/>
    <lineage>
        <taxon>Eukaryota</taxon>
        <taxon>Metazoa</taxon>
        <taxon>Chordata</taxon>
        <taxon>Craniata</taxon>
        <taxon>Vertebrata</taxon>
        <taxon>Euteleostomi</taxon>
        <taxon>Mammalia</taxon>
        <taxon>Eutheria</taxon>
        <taxon>Laurasiatheria</taxon>
        <taxon>Artiodactyla</taxon>
        <taxon>Ruminantia</taxon>
        <taxon>Pecora</taxon>
        <taxon>Cervidae</taxon>
        <taxon>Cervinae</taxon>
        <taxon>Cervus</taxon>
    </lineage>
</organism>
<dbReference type="AlphaFoldDB" id="A0A212CM78"/>
<gene>
    <name evidence="2" type="ORF">Celaphus_00017059</name>
</gene>
<evidence type="ECO:0000256" key="1">
    <source>
        <dbReference type="SAM" id="MobiDB-lite"/>
    </source>
</evidence>
<reference evidence="2 3" key="1">
    <citation type="journal article" date="2018" name="Mol. Genet. Genomics">
        <title>The red deer Cervus elaphus genome CerEla1.0: sequencing, annotating, genes, and chromosomes.</title>
        <authorList>
            <person name="Bana N.A."/>
            <person name="Nyiri A."/>
            <person name="Nagy J."/>
            <person name="Frank K."/>
            <person name="Nagy T."/>
            <person name="Steger V."/>
            <person name="Schiller M."/>
            <person name="Lakatos P."/>
            <person name="Sugar L."/>
            <person name="Horn P."/>
            <person name="Barta E."/>
            <person name="Orosz L."/>
        </authorList>
    </citation>
    <scope>NUCLEOTIDE SEQUENCE [LARGE SCALE GENOMIC DNA]</scope>
    <source>
        <strain evidence="2">Hungarian</strain>
    </source>
</reference>
<proteinExistence type="predicted"/>
<feature type="compositionally biased region" description="Low complexity" evidence="1">
    <location>
        <begin position="7"/>
        <end position="16"/>
    </location>
</feature>
<protein>
    <submittedName>
        <fullName evidence="2">Uncharacterized protein</fullName>
    </submittedName>
</protein>
<keyword evidence="3" id="KW-1185">Reference proteome</keyword>
<sequence>MPPSLQPSFASSSLPGSPLPPRLQGELRVGVARAGGAASRLRSAVGWRLGRDSEKRWQCRRAVAVEPWSPALFALFASGREPALAGSLPGSAF</sequence>
<accession>A0A212CM78</accession>
<name>A0A212CM78_CEREH</name>
<evidence type="ECO:0000313" key="2">
    <source>
        <dbReference type="EMBL" id="OWK07149.1"/>
    </source>
</evidence>
<evidence type="ECO:0000313" key="3">
    <source>
        <dbReference type="Proteomes" id="UP000242450"/>
    </source>
</evidence>
<dbReference type="Proteomes" id="UP000242450">
    <property type="component" value="Chromosome 16"/>
</dbReference>